<dbReference type="InterPro" id="IPR023996">
    <property type="entry name" value="TonB-dep_OMP_SusC/RagA"/>
</dbReference>
<name>A0A7W5DS87_9PORP</name>
<keyword evidence="1" id="KW-1134">Transmembrane beta strand</keyword>
<keyword evidence="4" id="KW-1185">Reference proteome</keyword>
<dbReference type="InterPro" id="IPR023997">
    <property type="entry name" value="TonB-dep_OMP_SusC/RagA_CS"/>
</dbReference>
<evidence type="ECO:0000313" key="3">
    <source>
        <dbReference type="EMBL" id="MBB3188127.1"/>
    </source>
</evidence>
<reference evidence="3 4" key="1">
    <citation type="submission" date="2020-08" db="EMBL/GenBank/DDBJ databases">
        <title>Genomic Encyclopedia of Type Strains, Phase IV (KMG-IV): sequencing the most valuable type-strain genomes for metagenomic binning, comparative biology and taxonomic classification.</title>
        <authorList>
            <person name="Goeker M."/>
        </authorList>
    </citation>
    <scope>NUCLEOTIDE SEQUENCE [LARGE SCALE GENOMIC DNA]</scope>
    <source>
        <strain evidence="3 4">DSM 27471</strain>
    </source>
</reference>
<dbReference type="FunFam" id="2.60.40.1120:FF:000003">
    <property type="entry name" value="Outer membrane protein Omp121"/>
    <property type="match status" value="1"/>
</dbReference>
<proteinExistence type="inferred from homology"/>
<comment type="similarity">
    <text evidence="1">Belongs to the TonB-dependent receptor family.</text>
</comment>
<dbReference type="PROSITE" id="PS52016">
    <property type="entry name" value="TONB_DEPENDENT_REC_3"/>
    <property type="match status" value="1"/>
</dbReference>
<keyword evidence="1" id="KW-0472">Membrane</keyword>
<keyword evidence="1" id="KW-0813">Transport</keyword>
<dbReference type="NCBIfam" id="TIGR04056">
    <property type="entry name" value="OMP_RagA_SusC"/>
    <property type="match status" value="1"/>
</dbReference>
<gene>
    <name evidence="3" type="ORF">FHX64_002325</name>
</gene>
<dbReference type="Proteomes" id="UP000544222">
    <property type="component" value="Unassembled WGS sequence"/>
</dbReference>
<protein>
    <submittedName>
        <fullName evidence="3">TonB-linked SusC/RagA family outer membrane protein</fullName>
    </submittedName>
</protein>
<dbReference type="SUPFAM" id="SSF49464">
    <property type="entry name" value="Carboxypeptidase regulatory domain-like"/>
    <property type="match status" value="1"/>
</dbReference>
<accession>A0A7W5DS87</accession>
<keyword evidence="1" id="KW-0812">Transmembrane</keyword>
<dbReference type="Gene3D" id="2.60.40.1120">
    <property type="entry name" value="Carboxypeptidase-like, regulatory domain"/>
    <property type="match status" value="1"/>
</dbReference>
<dbReference type="AlphaFoldDB" id="A0A7W5DS87"/>
<dbReference type="InterPro" id="IPR012910">
    <property type="entry name" value="Plug_dom"/>
</dbReference>
<dbReference type="FunFam" id="2.170.130.10:FF:000003">
    <property type="entry name" value="SusC/RagA family TonB-linked outer membrane protein"/>
    <property type="match status" value="1"/>
</dbReference>
<organism evidence="3 4">
    <name type="scientific">Microbacter margulisiae</name>
    <dbReference type="NCBI Taxonomy" id="1350067"/>
    <lineage>
        <taxon>Bacteria</taxon>
        <taxon>Pseudomonadati</taxon>
        <taxon>Bacteroidota</taxon>
        <taxon>Bacteroidia</taxon>
        <taxon>Bacteroidales</taxon>
        <taxon>Porphyromonadaceae</taxon>
        <taxon>Microbacter</taxon>
    </lineage>
</organism>
<evidence type="ECO:0000256" key="1">
    <source>
        <dbReference type="PROSITE-ProRule" id="PRU01360"/>
    </source>
</evidence>
<dbReference type="Pfam" id="PF13715">
    <property type="entry name" value="CarbopepD_reg_2"/>
    <property type="match status" value="1"/>
</dbReference>
<dbReference type="GO" id="GO:0009279">
    <property type="term" value="C:cell outer membrane"/>
    <property type="evidence" value="ECO:0007669"/>
    <property type="project" value="UniProtKB-SubCell"/>
</dbReference>
<evidence type="ECO:0000313" key="4">
    <source>
        <dbReference type="Proteomes" id="UP000544222"/>
    </source>
</evidence>
<dbReference type="Gene3D" id="2.170.130.10">
    <property type="entry name" value="TonB-dependent receptor, plug domain"/>
    <property type="match status" value="1"/>
</dbReference>
<feature type="domain" description="TonB-dependent receptor plug" evidence="2">
    <location>
        <begin position="94"/>
        <end position="200"/>
    </location>
</feature>
<keyword evidence="1" id="KW-0998">Cell outer membrane</keyword>
<dbReference type="EMBL" id="JACHYB010000002">
    <property type="protein sequence ID" value="MBB3188127.1"/>
    <property type="molecule type" value="Genomic_DNA"/>
</dbReference>
<comment type="subcellular location">
    <subcellularLocation>
        <location evidence="1">Cell outer membrane</location>
        <topology evidence="1">Multi-pass membrane protein</topology>
    </subcellularLocation>
</comment>
<dbReference type="InterPro" id="IPR039426">
    <property type="entry name" value="TonB-dep_rcpt-like"/>
</dbReference>
<comment type="caution">
    <text evidence="3">The sequence shown here is derived from an EMBL/GenBank/DDBJ whole genome shotgun (WGS) entry which is preliminary data.</text>
</comment>
<evidence type="ECO:0000259" key="2">
    <source>
        <dbReference type="Pfam" id="PF07715"/>
    </source>
</evidence>
<dbReference type="NCBIfam" id="TIGR04057">
    <property type="entry name" value="SusC_RagA_signa"/>
    <property type="match status" value="1"/>
</dbReference>
<dbReference type="SUPFAM" id="SSF56935">
    <property type="entry name" value="Porins"/>
    <property type="match status" value="1"/>
</dbReference>
<dbReference type="Pfam" id="PF07715">
    <property type="entry name" value="Plug"/>
    <property type="match status" value="1"/>
</dbReference>
<sequence length="1003" mass="112559">MYTVKGKVFDEKNMPMIGATVVVKGDLKIGTVTDVDGRFTLNVPMKQPVIVISYVGYKPQEIDTKGKNFFTVDMIPNNVNLNDVVVVGYGQEKKQSVVGAIVQTSGKQLAKSVGLPDLGSALTGNLPGVITMTTTGKPGDETPQILIRGESTWNNTSPLILVDGIERDINSVNINDVESISVLKDASATAVFGVRGANGVILITTKRGEEGKANISVTVNTTVKMPQMLASKYDSYDALSIRNESIERELGLYPAAWGKYMPNATLNEYRNQTTLAQAEQYPNINWQDALVRKAAMDHNVNMNISGGTPEVKYFTSVDYEDEGDILKHYPNGKGYTGGYGFKRLDVRSNLDFNLTRTTTLKADLAGSYGVVQDAYNQDSWEYRIWQSIYSNPPDVYYPRYSDGSWGYYPPNTVGTINSALTLSNNGIRYTTTKQINTDFTLKQDLSMILDGLSAQGMLSYDNTFVSVGGIYDNGNVQQTYIDPVTGEVTQSSYLGTNQFNWIPSRWSPNADADVSPDATYRHTFYQLQLNYAKKFGKHDVTGMGLFSRDQYATGSEVPHYREDWVGRFTYNYAEKYFAEVNGAYNGSEQFGPSHRFAFFPSAALGWMITNEKFMKPMKFLDMLKLRASWGQVGSDNMNGYYNRWLYMTSWGYGGTLPLGTNPYASNPYQWWYVTQQGNSDIHWEKVTKTNAGVDYAFLGGLVAGNFDVFRDIRTDILMTPTVPSYFGTTPAAANLGIVRNIGYELVIRLNKQINKNLRLWGNFDMTHARNQVIYADDPQLYDAYRKSAGKPVGQNYSYVTGGYYNNWDQVYGSTQLNTYDTEKLPGNLNIIDFNGDGKIDNKDSAPYSYPSYPENTFTTTVGCDWKAFSLSVMFYGVNDVSRYMQLTSFSGSLDNVYKQGSYWTKTDQNGNVPMPRWDSHMDYTGSTLYLYDGSYLRLKNVQLAYTFKKEWLQKYGINSLRAYLNGEDLFLWTHMPDSREVNTAGSTAYPLVKRITCGLNVTF</sequence>
<dbReference type="RefSeq" id="WP_246392452.1">
    <property type="nucleotide sequence ID" value="NZ_JACHYB010000002.1"/>
</dbReference>
<dbReference type="InterPro" id="IPR008969">
    <property type="entry name" value="CarboxyPept-like_regulatory"/>
</dbReference>
<dbReference type="InterPro" id="IPR037066">
    <property type="entry name" value="Plug_dom_sf"/>
</dbReference>